<reference key="1">
    <citation type="journal article" date="2007" name="Nature">
        <title>The medaka draft genome and insights into vertebrate genome evolution.</title>
        <authorList>
            <person name="Kasahara M."/>
            <person name="Naruse K."/>
            <person name="Sasaki S."/>
            <person name="Nakatani Y."/>
            <person name="Qu W."/>
            <person name="Ahsan B."/>
            <person name="Yamada T."/>
            <person name="Nagayasu Y."/>
            <person name="Doi K."/>
            <person name="Kasai Y."/>
            <person name="Jindo T."/>
            <person name="Kobayashi D."/>
            <person name="Shimada A."/>
            <person name="Toyoda A."/>
            <person name="Kuroki Y."/>
            <person name="Fujiyama A."/>
            <person name="Sasaki T."/>
            <person name="Shimizu A."/>
            <person name="Asakawa S."/>
            <person name="Shimizu N."/>
            <person name="Hashimoto S."/>
            <person name="Yang J."/>
            <person name="Lee Y."/>
            <person name="Matsushima K."/>
            <person name="Sugano S."/>
            <person name="Sakaizumi M."/>
            <person name="Narita T."/>
            <person name="Ohishi K."/>
            <person name="Haga S."/>
            <person name="Ohta F."/>
            <person name="Nomoto H."/>
            <person name="Nogata K."/>
            <person name="Morishita T."/>
            <person name="Endo T."/>
            <person name="Shin-I T."/>
            <person name="Takeda H."/>
            <person name="Morishita S."/>
            <person name="Kohara Y."/>
        </authorList>
    </citation>
    <scope>NUCLEOTIDE SEQUENCE [LARGE SCALE GENOMIC DNA]</scope>
    <source>
        <strain>Hd-rR</strain>
    </source>
</reference>
<dbReference type="InterPro" id="IPR043198">
    <property type="entry name" value="Cyclin/Ssn8"/>
</dbReference>
<organism evidence="4 5">
    <name type="scientific">Oryzias latipes</name>
    <name type="common">Japanese rice fish</name>
    <name type="synonym">Japanese killifish</name>
    <dbReference type="NCBI Taxonomy" id="8090"/>
    <lineage>
        <taxon>Eukaryota</taxon>
        <taxon>Metazoa</taxon>
        <taxon>Chordata</taxon>
        <taxon>Craniata</taxon>
        <taxon>Vertebrata</taxon>
        <taxon>Euteleostomi</taxon>
        <taxon>Actinopterygii</taxon>
        <taxon>Neopterygii</taxon>
        <taxon>Teleostei</taxon>
        <taxon>Neoteleostei</taxon>
        <taxon>Acanthomorphata</taxon>
        <taxon>Ovalentaria</taxon>
        <taxon>Atherinomorphae</taxon>
        <taxon>Beloniformes</taxon>
        <taxon>Adrianichthyidae</taxon>
        <taxon>Oryziinae</taxon>
        <taxon>Oryzias</taxon>
    </lineage>
</organism>
<comment type="similarity">
    <text evidence="2">Belongs to the cyclin family.</text>
</comment>
<dbReference type="GO" id="GO:0016538">
    <property type="term" value="F:cyclin-dependent protein serine/threonine kinase regulator activity"/>
    <property type="evidence" value="ECO:0007669"/>
    <property type="project" value="InterPro"/>
</dbReference>
<dbReference type="PANTHER" id="PTHR10026">
    <property type="entry name" value="CYCLIN"/>
    <property type="match status" value="1"/>
</dbReference>
<dbReference type="Ensembl" id="ENSORLT00020005800.1">
    <property type="protein sequence ID" value="ENSORLP00020005727.1"/>
    <property type="gene ID" value="ENSORLG00020006549.1"/>
</dbReference>
<sequence length="199" mass="22752">MAASFRSLPASNNNKWYFTRQEIDNNPSRRAGLDPDKELSYRQQAANLIQDMGQRLNVSQLTINTAIVYMHRFYMIQSFTRFHRNVISPAALFLAAKVEEQPRKLEHVIKVAHACLNPQEPPPDVRSDLLKSPLIILTLMLSSALSSSEVSTLSTICVYKKKKCRLFGTIQQLVPPNVNLQTLRSFFVSLFWFYCSQQG</sequence>
<dbReference type="AlphaFoldDB" id="A0A3P9KB03"/>
<dbReference type="FunFam" id="1.10.472.10:FF:000009">
    <property type="entry name" value="cyclin-T2 isoform X1"/>
    <property type="match status" value="1"/>
</dbReference>
<evidence type="ECO:0000256" key="2">
    <source>
        <dbReference type="RuleBase" id="RU000383"/>
    </source>
</evidence>
<dbReference type="Pfam" id="PF00134">
    <property type="entry name" value="Cyclin_N"/>
    <property type="match status" value="1"/>
</dbReference>
<accession>A0A3P9KB03</accession>
<dbReference type="InterPro" id="IPR036915">
    <property type="entry name" value="Cyclin-like_sf"/>
</dbReference>
<dbReference type="SUPFAM" id="SSF47954">
    <property type="entry name" value="Cyclin-like"/>
    <property type="match status" value="1"/>
</dbReference>
<dbReference type="Proteomes" id="UP000265180">
    <property type="component" value="Chromosome 7"/>
</dbReference>
<reference evidence="4" key="3">
    <citation type="submission" date="2025-08" db="UniProtKB">
        <authorList>
            <consortium name="Ensembl"/>
        </authorList>
    </citation>
    <scope>IDENTIFICATION</scope>
    <source>
        <strain evidence="4">HNI</strain>
    </source>
</reference>
<protein>
    <recommendedName>
        <fullName evidence="3">Cyclin-like domain-containing protein</fullName>
    </recommendedName>
</protein>
<evidence type="ECO:0000313" key="4">
    <source>
        <dbReference type="Ensembl" id="ENSORLP00020005727.1"/>
    </source>
</evidence>
<dbReference type="InterPro" id="IPR013763">
    <property type="entry name" value="Cyclin-like_dom"/>
</dbReference>
<dbReference type="GO" id="GO:0006357">
    <property type="term" value="P:regulation of transcription by RNA polymerase II"/>
    <property type="evidence" value="ECO:0007669"/>
    <property type="project" value="InterPro"/>
</dbReference>
<feature type="domain" description="Cyclin-like" evidence="3">
    <location>
        <begin position="47"/>
        <end position="142"/>
    </location>
</feature>
<keyword evidence="1 2" id="KW-0195">Cyclin</keyword>
<evidence type="ECO:0000313" key="5">
    <source>
        <dbReference type="Proteomes" id="UP000265180"/>
    </source>
</evidence>
<name>A0A3P9KB03_ORYLA</name>
<dbReference type="SMART" id="SM00385">
    <property type="entry name" value="CYCLIN"/>
    <property type="match status" value="1"/>
</dbReference>
<dbReference type="Gene3D" id="1.10.472.10">
    <property type="entry name" value="Cyclin-like"/>
    <property type="match status" value="1"/>
</dbReference>
<evidence type="ECO:0000256" key="1">
    <source>
        <dbReference type="ARBA" id="ARBA00023127"/>
    </source>
</evidence>
<dbReference type="InterPro" id="IPR006671">
    <property type="entry name" value="Cyclin_N"/>
</dbReference>
<proteinExistence type="inferred from homology"/>
<reference evidence="4 5" key="2">
    <citation type="submission" date="2017-04" db="EMBL/GenBank/DDBJ databases">
        <title>CpG methylation of centromeres and impact of large insertions on vertebrate speciation.</title>
        <authorList>
            <person name="Ichikawa K."/>
            <person name="Yoshimura J."/>
            <person name="Morishita S."/>
        </authorList>
    </citation>
    <scope>NUCLEOTIDE SEQUENCE</scope>
    <source>
        <strain evidence="4 5">HNI</strain>
    </source>
</reference>
<reference evidence="4" key="4">
    <citation type="submission" date="2025-09" db="UniProtKB">
        <authorList>
            <consortium name="Ensembl"/>
        </authorList>
    </citation>
    <scope>IDENTIFICATION</scope>
    <source>
        <strain evidence="4">HNI</strain>
    </source>
</reference>
<evidence type="ECO:0000259" key="3">
    <source>
        <dbReference type="SMART" id="SM00385"/>
    </source>
</evidence>